<organism evidence="1 2">
    <name type="scientific">Rotaria magnacalcarata</name>
    <dbReference type="NCBI Taxonomy" id="392030"/>
    <lineage>
        <taxon>Eukaryota</taxon>
        <taxon>Metazoa</taxon>
        <taxon>Spiralia</taxon>
        <taxon>Gnathifera</taxon>
        <taxon>Rotifera</taxon>
        <taxon>Eurotatoria</taxon>
        <taxon>Bdelloidea</taxon>
        <taxon>Philodinida</taxon>
        <taxon>Philodinidae</taxon>
        <taxon>Rotaria</taxon>
    </lineage>
</organism>
<comment type="caution">
    <text evidence="1">The sequence shown here is derived from an EMBL/GenBank/DDBJ whole genome shotgun (WGS) entry which is preliminary data.</text>
</comment>
<reference evidence="1" key="1">
    <citation type="submission" date="2021-02" db="EMBL/GenBank/DDBJ databases">
        <authorList>
            <person name="Nowell W R."/>
        </authorList>
    </citation>
    <scope>NUCLEOTIDE SEQUENCE</scope>
</reference>
<feature type="non-terminal residue" evidence="1">
    <location>
        <position position="1"/>
    </location>
</feature>
<dbReference type="Proteomes" id="UP000676336">
    <property type="component" value="Unassembled WGS sequence"/>
</dbReference>
<accession>A0A8S2UXU2</accession>
<sequence length="50" mass="5824">LALYVIPLHTAADGIGLRRHPPTDWLKLFHWTELGQHEELLARQRHCCPI</sequence>
<evidence type="ECO:0000313" key="1">
    <source>
        <dbReference type="EMBL" id="CAF4362034.1"/>
    </source>
</evidence>
<name>A0A8S2UXU2_9BILA</name>
<dbReference type="EMBL" id="CAJOBI010048931">
    <property type="protein sequence ID" value="CAF4362034.1"/>
    <property type="molecule type" value="Genomic_DNA"/>
</dbReference>
<proteinExistence type="predicted"/>
<protein>
    <submittedName>
        <fullName evidence="1">Uncharacterized protein</fullName>
    </submittedName>
</protein>
<evidence type="ECO:0000313" key="2">
    <source>
        <dbReference type="Proteomes" id="UP000676336"/>
    </source>
</evidence>
<gene>
    <name evidence="1" type="ORF">SMN809_LOCUS28745</name>
</gene>
<dbReference type="AlphaFoldDB" id="A0A8S2UXU2"/>